<protein>
    <submittedName>
        <fullName evidence="3">Uncharacterized protein</fullName>
    </submittedName>
</protein>
<dbReference type="Proteomes" id="UP001596506">
    <property type="component" value="Unassembled WGS sequence"/>
</dbReference>
<accession>A0ABW2ISM6</accession>
<feature type="chain" id="PRO_5045889664" evidence="2">
    <location>
        <begin position="19"/>
        <end position="87"/>
    </location>
</feature>
<dbReference type="RefSeq" id="WP_100687991.1">
    <property type="nucleotide sequence ID" value="NZ_JBHTBD010000001.1"/>
</dbReference>
<proteinExistence type="predicted"/>
<name>A0ABW2ISM6_9GAMM</name>
<evidence type="ECO:0000313" key="3">
    <source>
        <dbReference type="EMBL" id="MFC7294239.1"/>
    </source>
</evidence>
<keyword evidence="4" id="KW-1185">Reference proteome</keyword>
<comment type="caution">
    <text evidence="3">The sequence shown here is derived from an EMBL/GenBank/DDBJ whole genome shotgun (WGS) entry which is preliminary data.</text>
</comment>
<feature type="region of interest" description="Disordered" evidence="1">
    <location>
        <begin position="47"/>
        <end position="66"/>
    </location>
</feature>
<gene>
    <name evidence="3" type="ORF">ACFQQA_05830</name>
</gene>
<organism evidence="3 4">
    <name type="scientific">Marinobacter aromaticivorans</name>
    <dbReference type="NCBI Taxonomy" id="1494078"/>
    <lineage>
        <taxon>Bacteria</taxon>
        <taxon>Pseudomonadati</taxon>
        <taxon>Pseudomonadota</taxon>
        <taxon>Gammaproteobacteria</taxon>
        <taxon>Pseudomonadales</taxon>
        <taxon>Marinobacteraceae</taxon>
        <taxon>Marinobacter</taxon>
    </lineage>
</organism>
<dbReference type="EMBL" id="JBHTBD010000001">
    <property type="protein sequence ID" value="MFC7294239.1"/>
    <property type="molecule type" value="Genomic_DNA"/>
</dbReference>
<evidence type="ECO:0000256" key="2">
    <source>
        <dbReference type="SAM" id="SignalP"/>
    </source>
</evidence>
<reference evidence="4" key="1">
    <citation type="journal article" date="2019" name="Int. J. Syst. Evol. Microbiol.">
        <title>The Global Catalogue of Microorganisms (GCM) 10K type strain sequencing project: providing services to taxonomists for standard genome sequencing and annotation.</title>
        <authorList>
            <consortium name="The Broad Institute Genomics Platform"/>
            <consortium name="The Broad Institute Genome Sequencing Center for Infectious Disease"/>
            <person name="Wu L."/>
            <person name="Ma J."/>
        </authorList>
    </citation>
    <scope>NUCLEOTIDE SEQUENCE [LARGE SCALE GENOMIC DNA]</scope>
    <source>
        <strain evidence="4">CCUG 60559</strain>
    </source>
</reference>
<keyword evidence="2" id="KW-0732">Signal</keyword>
<dbReference type="PROSITE" id="PS51257">
    <property type="entry name" value="PROKAR_LIPOPROTEIN"/>
    <property type="match status" value="1"/>
</dbReference>
<sequence length="87" mass="8666">MSKLLLVTILALSLVVSSCGGSDDSTATVEHAGDTGSNVTQVKSIVPQASAAQPAEDSSGSPAGPDIAGLYLGMTPDYAAQFPAPFI</sequence>
<feature type="signal peptide" evidence="2">
    <location>
        <begin position="1"/>
        <end position="18"/>
    </location>
</feature>
<evidence type="ECO:0000256" key="1">
    <source>
        <dbReference type="SAM" id="MobiDB-lite"/>
    </source>
</evidence>
<evidence type="ECO:0000313" key="4">
    <source>
        <dbReference type="Proteomes" id="UP001596506"/>
    </source>
</evidence>